<keyword evidence="4 6" id="KW-1133">Transmembrane helix</keyword>
<name>A0A8B9CPV6_9AVES</name>
<evidence type="ECO:0000256" key="2">
    <source>
        <dbReference type="ARBA" id="ARBA00005688"/>
    </source>
</evidence>
<keyword evidence="5 6" id="KW-0472">Membrane</keyword>
<dbReference type="GO" id="GO:0060307">
    <property type="term" value="P:regulation of ventricular cardiac muscle cell membrane repolarization"/>
    <property type="evidence" value="ECO:0007669"/>
    <property type="project" value="TreeGrafter"/>
</dbReference>
<feature type="transmembrane region" description="Helical" evidence="6">
    <location>
        <begin position="44"/>
        <end position="65"/>
    </location>
</feature>
<dbReference type="InterPro" id="IPR000369">
    <property type="entry name" value="K_chnl_KCNE"/>
</dbReference>
<reference evidence="7" key="1">
    <citation type="submission" date="2025-08" db="UniProtKB">
        <authorList>
            <consortium name="Ensembl"/>
        </authorList>
    </citation>
    <scope>IDENTIFICATION</scope>
</reference>
<dbReference type="AlphaFoldDB" id="A0A8B9CPV6"/>
<keyword evidence="8" id="KW-1185">Reference proteome</keyword>
<evidence type="ECO:0000256" key="6">
    <source>
        <dbReference type="SAM" id="Phobius"/>
    </source>
</evidence>
<dbReference type="GO" id="GO:0015459">
    <property type="term" value="F:potassium channel regulator activity"/>
    <property type="evidence" value="ECO:0007669"/>
    <property type="project" value="TreeGrafter"/>
</dbReference>
<dbReference type="Proteomes" id="UP000694426">
    <property type="component" value="Unplaced"/>
</dbReference>
<comment type="similarity">
    <text evidence="2">Belongs to the potassium channel KCNE family.</text>
</comment>
<evidence type="ECO:0008006" key="9">
    <source>
        <dbReference type="Google" id="ProtNLM"/>
    </source>
</evidence>
<reference evidence="7" key="2">
    <citation type="submission" date="2025-09" db="UniProtKB">
        <authorList>
            <consortium name="Ensembl"/>
        </authorList>
    </citation>
    <scope>IDENTIFICATION</scope>
</reference>
<dbReference type="Ensembl" id="ENSABRT00000032399.1">
    <property type="protein sequence ID" value="ENSABRP00000023114.1"/>
    <property type="gene ID" value="ENSABRG00000019508.1"/>
</dbReference>
<evidence type="ECO:0000256" key="1">
    <source>
        <dbReference type="ARBA" id="ARBA00004167"/>
    </source>
</evidence>
<dbReference type="GO" id="GO:0005251">
    <property type="term" value="F:delayed rectifier potassium channel activity"/>
    <property type="evidence" value="ECO:0007669"/>
    <property type="project" value="TreeGrafter"/>
</dbReference>
<accession>A0A8B9CPV6</accession>
<dbReference type="GO" id="GO:0097623">
    <property type="term" value="P:potassium ion export across plasma membrane"/>
    <property type="evidence" value="ECO:0007669"/>
    <property type="project" value="TreeGrafter"/>
</dbReference>
<keyword evidence="3 6" id="KW-0812">Transmembrane</keyword>
<dbReference type="PANTHER" id="PTHR15282">
    <property type="entry name" value="POTASSIUM VOLTAGE-GATED CHANNEL SUBFAMILY E MEMBER 1, 3"/>
    <property type="match status" value="1"/>
</dbReference>
<dbReference type="GO" id="GO:0008076">
    <property type="term" value="C:voltage-gated potassium channel complex"/>
    <property type="evidence" value="ECO:0007669"/>
    <property type="project" value="TreeGrafter"/>
</dbReference>
<evidence type="ECO:0000256" key="4">
    <source>
        <dbReference type="ARBA" id="ARBA00022989"/>
    </source>
</evidence>
<evidence type="ECO:0000313" key="7">
    <source>
        <dbReference type="Ensembl" id="ENSABRP00000023114.1"/>
    </source>
</evidence>
<evidence type="ECO:0000313" key="8">
    <source>
        <dbReference type="Proteomes" id="UP000694426"/>
    </source>
</evidence>
<organism evidence="7 8">
    <name type="scientific">Anser brachyrhynchus</name>
    <name type="common">Pink-footed goose</name>
    <dbReference type="NCBI Taxonomy" id="132585"/>
    <lineage>
        <taxon>Eukaryota</taxon>
        <taxon>Metazoa</taxon>
        <taxon>Chordata</taxon>
        <taxon>Craniata</taxon>
        <taxon>Vertebrata</taxon>
        <taxon>Euteleostomi</taxon>
        <taxon>Archelosauria</taxon>
        <taxon>Archosauria</taxon>
        <taxon>Dinosauria</taxon>
        <taxon>Saurischia</taxon>
        <taxon>Theropoda</taxon>
        <taxon>Coelurosauria</taxon>
        <taxon>Aves</taxon>
        <taxon>Neognathae</taxon>
        <taxon>Galloanserae</taxon>
        <taxon>Anseriformes</taxon>
        <taxon>Anatidae</taxon>
        <taxon>Anserinae</taxon>
        <taxon>Anser</taxon>
    </lineage>
</organism>
<dbReference type="GeneTree" id="ENSGT01030000235098"/>
<evidence type="ECO:0000256" key="3">
    <source>
        <dbReference type="ARBA" id="ARBA00022692"/>
    </source>
</evidence>
<sequence>MNQTALASLISQCVLQLLERNLDTRKNATEQKEPQYKPYDNAYFFILFVMLFYSFLALTVFFGYVRSKKAISKKDPYQEFIEDRNRNKKWNMTRANFHEYISFSFSASGIAMSRI</sequence>
<evidence type="ECO:0000256" key="5">
    <source>
        <dbReference type="ARBA" id="ARBA00023136"/>
    </source>
</evidence>
<dbReference type="GO" id="GO:1902282">
    <property type="term" value="F:voltage-gated potassium channel activity involved in ventricular cardiac muscle cell action potential repolarization"/>
    <property type="evidence" value="ECO:0007669"/>
    <property type="project" value="TreeGrafter"/>
</dbReference>
<dbReference type="GO" id="GO:0044325">
    <property type="term" value="F:transmembrane transporter binding"/>
    <property type="evidence" value="ECO:0007669"/>
    <property type="project" value="TreeGrafter"/>
</dbReference>
<dbReference type="GO" id="GO:0086091">
    <property type="term" value="P:regulation of heart rate by cardiac conduction"/>
    <property type="evidence" value="ECO:0007669"/>
    <property type="project" value="TreeGrafter"/>
</dbReference>
<protein>
    <recommendedName>
        <fullName evidence="9">Potassium voltage-gated channel subfamily E regulatory subunit 3</fullName>
    </recommendedName>
</protein>
<comment type="subcellular location">
    <subcellularLocation>
        <location evidence="1">Membrane</location>
        <topology evidence="1">Single-pass membrane protein</topology>
    </subcellularLocation>
</comment>
<dbReference type="Pfam" id="PF02060">
    <property type="entry name" value="ISK_Channel"/>
    <property type="match status" value="1"/>
</dbReference>
<proteinExistence type="inferred from homology"/>